<keyword evidence="3" id="KW-1185">Reference proteome</keyword>
<dbReference type="Proteomes" id="UP000315017">
    <property type="component" value="Chromosome"/>
</dbReference>
<organism evidence="2 3">
    <name type="scientific">Anatilimnocola aggregata</name>
    <dbReference type="NCBI Taxonomy" id="2528021"/>
    <lineage>
        <taxon>Bacteria</taxon>
        <taxon>Pseudomonadati</taxon>
        <taxon>Planctomycetota</taxon>
        <taxon>Planctomycetia</taxon>
        <taxon>Pirellulales</taxon>
        <taxon>Pirellulaceae</taxon>
        <taxon>Anatilimnocola</taxon>
    </lineage>
</organism>
<sequence precursor="true">MLRCSFGCQIACTLLLTSTAFVSGQESEPGKWTVISNEVLAQVMPGYPGKTAGVTVDPTNGHVFMVIPDQGLWRSTDQGKNFARVDGKKIGGRCETGFALNFDPAGKRLMCFMIYGSSGITTDGGETWTVSKTSHLDFGAVDWHATGKCLLALRHEAGGLLALSTDAGQSWQDLQKGFSHVGVVSDKILLASKGKGILRSVDGGQTWTEVSKSTPASRVMIVRDKTCYWPSADGVLVSKDEGATWEVLGTPVSCVLGPYFGKSADHLMVVNKEGFQETTDAGKSWKTAAPLPASFDVGLVGPNYAWDPVGNILYASSMGKDTLRLVR</sequence>
<dbReference type="AlphaFoldDB" id="A0A517Y8D1"/>
<dbReference type="InterPro" id="IPR015943">
    <property type="entry name" value="WD40/YVTN_repeat-like_dom_sf"/>
</dbReference>
<name>A0A517Y8D1_9BACT</name>
<gene>
    <name evidence="2" type="ORF">ETAA8_15820</name>
</gene>
<dbReference type="KEGG" id="aagg:ETAA8_15820"/>
<evidence type="ECO:0000313" key="2">
    <source>
        <dbReference type="EMBL" id="QDU26504.1"/>
    </source>
</evidence>
<keyword evidence="1" id="KW-0732">Signal</keyword>
<reference evidence="2 3" key="1">
    <citation type="submission" date="2019-02" db="EMBL/GenBank/DDBJ databases">
        <title>Deep-cultivation of Planctomycetes and their phenomic and genomic characterization uncovers novel biology.</title>
        <authorList>
            <person name="Wiegand S."/>
            <person name="Jogler M."/>
            <person name="Boedeker C."/>
            <person name="Pinto D."/>
            <person name="Vollmers J."/>
            <person name="Rivas-Marin E."/>
            <person name="Kohn T."/>
            <person name="Peeters S.H."/>
            <person name="Heuer A."/>
            <person name="Rast P."/>
            <person name="Oberbeckmann S."/>
            <person name="Bunk B."/>
            <person name="Jeske O."/>
            <person name="Meyerdierks A."/>
            <person name="Storesund J.E."/>
            <person name="Kallscheuer N."/>
            <person name="Luecker S."/>
            <person name="Lage O.M."/>
            <person name="Pohl T."/>
            <person name="Merkel B.J."/>
            <person name="Hornburger P."/>
            <person name="Mueller R.-W."/>
            <person name="Bruemmer F."/>
            <person name="Labrenz M."/>
            <person name="Spormann A.M."/>
            <person name="Op den Camp H."/>
            <person name="Overmann J."/>
            <person name="Amann R."/>
            <person name="Jetten M.S.M."/>
            <person name="Mascher T."/>
            <person name="Medema M.H."/>
            <person name="Devos D.P."/>
            <person name="Kaster A.-K."/>
            <person name="Ovreas L."/>
            <person name="Rohde M."/>
            <person name="Galperin M.Y."/>
            <person name="Jogler C."/>
        </authorList>
    </citation>
    <scope>NUCLEOTIDE SEQUENCE [LARGE SCALE GENOMIC DNA]</scope>
    <source>
        <strain evidence="2 3">ETA_A8</strain>
    </source>
</reference>
<dbReference type="Gene3D" id="2.130.10.10">
    <property type="entry name" value="YVTN repeat-like/Quinoprotein amine dehydrogenase"/>
    <property type="match status" value="2"/>
</dbReference>
<dbReference type="CDD" id="cd15482">
    <property type="entry name" value="Sialidase_non-viral"/>
    <property type="match status" value="1"/>
</dbReference>
<dbReference type="PANTHER" id="PTHR43739:SF5">
    <property type="entry name" value="EXO-ALPHA-SIALIDASE"/>
    <property type="match status" value="1"/>
</dbReference>
<dbReference type="EMBL" id="CP036274">
    <property type="protein sequence ID" value="QDU26504.1"/>
    <property type="molecule type" value="Genomic_DNA"/>
</dbReference>
<dbReference type="OrthoDB" id="251288at2"/>
<dbReference type="RefSeq" id="WP_145087163.1">
    <property type="nucleotide sequence ID" value="NZ_CP036274.1"/>
</dbReference>
<proteinExistence type="predicted"/>
<feature type="signal peptide" evidence="1">
    <location>
        <begin position="1"/>
        <end position="22"/>
    </location>
</feature>
<protein>
    <submittedName>
        <fullName evidence="2">BNR/Asp-box repeat protein</fullName>
    </submittedName>
</protein>
<dbReference type="GO" id="GO:0010411">
    <property type="term" value="P:xyloglucan metabolic process"/>
    <property type="evidence" value="ECO:0007669"/>
    <property type="project" value="TreeGrafter"/>
</dbReference>
<dbReference type="PANTHER" id="PTHR43739">
    <property type="entry name" value="XYLOGLUCANASE (EUROFUNG)"/>
    <property type="match status" value="1"/>
</dbReference>
<accession>A0A517Y8D1</accession>
<dbReference type="SUPFAM" id="SSF110296">
    <property type="entry name" value="Oligoxyloglucan reducing end-specific cellobiohydrolase"/>
    <property type="match status" value="1"/>
</dbReference>
<feature type="chain" id="PRO_5021922479" evidence="1">
    <location>
        <begin position="23"/>
        <end position="327"/>
    </location>
</feature>
<evidence type="ECO:0000313" key="3">
    <source>
        <dbReference type="Proteomes" id="UP000315017"/>
    </source>
</evidence>
<dbReference type="InterPro" id="IPR052025">
    <property type="entry name" value="Xyloglucanase_GH74"/>
</dbReference>
<evidence type="ECO:0000256" key="1">
    <source>
        <dbReference type="SAM" id="SignalP"/>
    </source>
</evidence>